<dbReference type="Proteomes" id="UP000800092">
    <property type="component" value="Unassembled WGS sequence"/>
</dbReference>
<sequence length="416" mass="46485">MARATTYPLYNSTYTVFRISPLYHGNLRGGSKPPLSPEGLQFHSRQLRDSLSGNFIRGVGIAQTHHDYADTLQDCSWSLLGNETHWDQDPDPESDAPALTSEDARGIYIQLRYEKSTHCAMLLRDPAKIPEDYPEFTTLPLLLLRMPASVRESLLNYLQLNFDCNVSPHNLQSIDATLERFVSTVSHHASSWSQFIHHPNLSEILGNVQVQISFPSVAPLLKNMDMTIAATDVMPFLEQGKLLIAKQPQLHGHPFMTALGHYLDEHLALRLDHKDIHVSKIVCSVFALSADGKIKIFAPERFELAAEASSEDFEEVPRTPVQVALDELYGRLIAEVMPVREDIHMDDSVNSSGLLEKEKETGESRPEFVDLVRARSPAKRVTARMAQGQAGTSDVPDSPPPPYALHDVNIPTRLVQ</sequence>
<evidence type="ECO:0000313" key="2">
    <source>
        <dbReference type="EMBL" id="KAF2231089.1"/>
    </source>
</evidence>
<dbReference type="AlphaFoldDB" id="A0A6A6GZL4"/>
<gene>
    <name evidence="2" type="ORF">EV356DRAFT_452622</name>
</gene>
<protein>
    <submittedName>
        <fullName evidence="2">Uncharacterized protein</fullName>
    </submittedName>
</protein>
<dbReference type="EMBL" id="ML991831">
    <property type="protein sequence ID" value="KAF2231089.1"/>
    <property type="molecule type" value="Genomic_DNA"/>
</dbReference>
<name>A0A6A6GZL4_VIRVR</name>
<proteinExistence type="predicted"/>
<dbReference type="OrthoDB" id="8864979at2759"/>
<dbReference type="Pfam" id="PF13092">
    <property type="entry name" value="CENP-L"/>
    <property type="match status" value="1"/>
</dbReference>
<feature type="compositionally biased region" description="Basic and acidic residues" evidence="1">
    <location>
        <begin position="355"/>
        <end position="373"/>
    </location>
</feature>
<organism evidence="2 3">
    <name type="scientific">Viridothelium virens</name>
    <name type="common">Speckled blister lichen</name>
    <name type="synonym">Trypethelium virens</name>
    <dbReference type="NCBI Taxonomy" id="1048519"/>
    <lineage>
        <taxon>Eukaryota</taxon>
        <taxon>Fungi</taxon>
        <taxon>Dikarya</taxon>
        <taxon>Ascomycota</taxon>
        <taxon>Pezizomycotina</taxon>
        <taxon>Dothideomycetes</taxon>
        <taxon>Dothideomycetes incertae sedis</taxon>
        <taxon>Trypetheliales</taxon>
        <taxon>Trypetheliaceae</taxon>
        <taxon>Viridothelium</taxon>
    </lineage>
</organism>
<evidence type="ECO:0000313" key="3">
    <source>
        <dbReference type="Proteomes" id="UP000800092"/>
    </source>
</evidence>
<feature type="region of interest" description="Disordered" evidence="1">
    <location>
        <begin position="350"/>
        <end position="416"/>
    </location>
</feature>
<keyword evidence="3" id="KW-1185">Reference proteome</keyword>
<dbReference type="InterPro" id="IPR025204">
    <property type="entry name" value="CENP-L"/>
</dbReference>
<reference evidence="2" key="1">
    <citation type="journal article" date="2020" name="Stud. Mycol.">
        <title>101 Dothideomycetes genomes: a test case for predicting lifestyles and emergence of pathogens.</title>
        <authorList>
            <person name="Haridas S."/>
            <person name="Albert R."/>
            <person name="Binder M."/>
            <person name="Bloem J."/>
            <person name="Labutti K."/>
            <person name="Salamov A."/>
            <person name="Andreopoulos B."/>
            <person name="Baker S."/>
            <person name="Barry K."/>
            <person name="Bills G."/>
            <person name="Bluhm B."/>
            <person name="Cannon C."/>
            <person name="Castanera R."/>
            <person name="Culley D."/>
            <person name="Daum C."/>
            <person name="Ezra D."/>
            <person name="Gonzalez J."/>
            <person name="Henrissat B."/>
            <person name="Kuo A."/>
            <person name="Liang C."/>
            <person name="Lipzen A."/>
            <person name="Lutzoni F."/>
            <person name="Magnuson J."/>
            <person name="Mondo S."/>
            <person name="Nolan M."/>
            <person name="Ohm R."/>
            <person name="Pangilinan J."/>
            <person name="Park H.-J."/>
            <person name="Ramirez L."/>
            <person name="Alfaro M."/>
            <person name="Sun H."/>
            <person name="Tritt A."/>
            <person name="Yoshinaga Y."/>
            <person name="Zwiers L.-H."/>
            <person name="Turgeon B."/>
            <person name="Goodwin S."/>
            <person name="Spatafora J."/>
            <person name="Crous P."/>
            <person name="Grigoriev I."/>
        </authorList>
    </citation>
    <scope>NUCLEOTIDE SEQUENCE</scope>
    <source>
        <strain evidence="2">Tuck. ex Michener</strain>
    </source>
</reference>
<evidence type="ECO:0000256" key="1">
    <source>
        <dbReference type="SAM" id="MobiDB-lite"/>
    </source>
</evidence>
<accession>A0A6A6GZL4</accession>